<proteinExistence type="predicted"/>
<evidence type="ECO:0000313" key="3">
    <source>
        <dbReference type="Proteomes" id="UP000466683"/>
    </source>
</evidence>
<reference evidence="1 3" key="1">
    <citation type="journal article" date="2019" name="Emerg. Microbes Infect.">
        <title>Comprehensive subspecies identification of 175 nontuberculous mycobacteria species based on 7547 genomic profiles.</title>
        <authorList>
            <person name="Matsumoto Y."/>
            <person name="Kinjo T."/>
            <person name="Motooka D."/>
            <person name="Nabeya D."/>
            <person name="Jung N."/>
            <person name="Uechi K."/>
            <person name="Horii T."/>
            <person name="Iida T."/>
            <person name="Fujita J."/>
            <person name="Nakamura S."/>
        </authorList>
    </citation>
    <scope>NUCLEOTIDE SEQUENCE [LARGE SCALE GENOMIC DNA]</scope>
    <source>
        <strain evidence="1 3">JCM 15653</strain>
    </source>
</reference>
<keyword evidence="3" id="KW-1185">Reference proteome</keyword>
<dbReference type="Proteomes" id="UP001162885">
    <property type="component" value="Chromosome"/>
</dbReference>
<evidence type="ECO:0000313" key="2">
    <source>
        <dbReference type="EMBL" id="UNC01474.1"/>
    </source>
</evidence>
<dbReference type="EMBL" id="CP060016">
    <property type="protein sequence ID" value="UNC01474.1"/>
    <property type="molecule type" value="Genomic_DNA"/>
</dbReference>
<evidence type="ECO:0000313" key="1">
    <source>
        <dbReference type="EMBL" id="BBX91365.1"/>
    </source>
</evidence>
<reference evidence="2 4" key="3">
    <citation type="journal article" date="2022" name="BMC Genomics">
        <title>Comparative genome analysis of mycobacteria focusing on tRNA and non-coding RNA.</title>
        <authorList>
            <person name="Behra P.R.K."/>
            <person name="Pettersson B.M.F."/>
            <person name="Ramesh M."/>
            <person name="Das S."/>
            <person name="Dasgupta S."/>
            <person name="Kirsebom L.A."/>
        </authorList>
    </citation>
    <scope>NUCLEOTIDE SEQUENCE [LARGE SCALE GENOMIC DNA]</scope>
    <source>
        <strain evidence="2 4">DSM 44677</strain>
    </source>
</reference>
<sequence length="158" mass="17727">MSDDERESCRKALREAFDTASDETLLGLVREIQGDIRIGPDNRVPVMDQWQWDWREALLSAAMDRFDLDGRMPDTPAELVADALASATWRVLQTGWASHRREVPQWLAAWADSLVLDLGELASSAEPVPVVADPLAELVEVEGGYRWYHDGRAPEPVD</sequence>
<dbReference type="AlphaFoldDB" id="A0AAX3A2A0"/>
<gene>
    <name evidence="2" type="ORF">H5U98_08895</name>
    <name evidence="1" type="ORF">MBOE_30140</name>
</gene>
<organism evidence="2 4">
    <name type="scientific">Mycolicibacterium boenickei</name>
    <dbReference type="NCBI Taxonomy" id="146017"/>
    <lineage>
        <taxon>Bacteria</taxon>
        <taxon>Bacillati</taxon>
        <taxon>Actinomycetota</taxon>
        <taxon>Actinomycetes</taxon>
        <taxon>Mycobacteriales</taxon>
        <taxon>Mycobacteriaceae</taxon>
        <taxon>Mycolicibacterium</taxon>
    </lineage>
</organism>
<dbReference type="EMBL" id="AP022579">
    <property type="protein sequence ID" value="BBX91365.1"/>
    <property type="molecule type" value="Genomic_DNA"/>
</dbReference>
<accession>A0AAX3A2A0</accession>
<name>A0AAX3A2A0_9MYCO</name>
<dbReference type="Proteomes" id="UP000466683">
    <property type="component" value="Chromosome"/>
</dbReference>
<dbReference type="RefSeq" id="WP_077743194.1">
    <property type="nucleotide sequence ID" value="NZ_AP022579.1"/>
</dbReference>
<protein>
    <submittedName>
        <fullName evidence="2">Uncharacterized protein</fullName>
    </submittedName>
</protein>
<reference evidence="1" key="2">
    <citation type="submission" date="2020-02" db="EMBL/GenBank/DDBJ databases">
        <authorList>
            <person name="Matsumoto Y."/>
            <person name="Kinjo T."/>
            <person name="Motooka D."/>
            <person name="Nabeya D."/>
            <person name="Jung N."/>
            <person name="Uechi K."/>
            <person name="Horii T."/>
            <person name="Iida T."/>
            <person name="Fujita J."/>
            <person name="Nakamura S."/>
        </authorList>
    </citation>
    <scope>NUCLEOTIDE SEQUENCE</scope>
    <source>
        <strain evidence="1">JCM 15653</strain>
    </source>
</reference>
<evidence type="ECO:0000313" key="4">
    <source>
        <dbReference type="Proteomes" id="UP001162885"/>
    </source>
</evidence>